<evidence type="ECO:0000313" key="1">
    <source>
        <dbReference type="EMBL" id="TWT89590.1"/>
    </source>
</evidence>
<protein>
    <recommendedName>
        <fullName evidence="3">DUF4261 domain-containing protein</fullName>
    </recommendedName>
</protein>
<dbReference type="AlphaFoldDB" id="A0A5C5ZQP7"/>
<dbReference type="Proteomes" id="UP000320176">
    <property type="component" value="Unassembled WGS sequence"/>
</dbReference>
<comment type="caution">
    <text evidence="1">The sequence shown here is derived from an EMBL/GenBank/DDBJ whole genome shotgun (WGS) entry which is preliminary data.</text>
</comment>
<dbReference type="RefSeq" id="WP_146523604.1">
    <property type="nucleotide sequence ID" value="NZ_CP151726.1"/>
</dbReference>
<gene>
    <name evidence="1" type="ORF">Pla52n_67170</name>
</gene>
<reference evidence="1 2" key="1">
    <citation type="submission" date="2019-02" db="EMBL/GenBank/DDBJ databases">
        <title>Deep-cultivation of Planctomycetes and their phenomic and genomic characterization uncovers novel biology.</title>
        <authorList>
            <person name="Wiegand S."/>
            <person name="Jogler M."/>
            <person name="Boedeker C."/>
            <person name="Pinto D."/>
            <person name="Vollmers J."/>
            <person name="Rivas-Marin E."/>
            <person name="Kohn T."/>
            <person name="Peeters S.H."/>
            <person name="Heuer A."/>
            <person name="Rast P."/>
            <person name="Oberbeckmann S."/>
            <person name="Bunk B."/>
            <person name="Jeske O."/>
            <person name="Meyerdierks A."/>
            <person name="Storesund J.E."/>
            <person name="Kallscheuer N."/>
            <person name="Luecker S."/>
            <person name="Lage O.M."/>
            <person name="Pohl T."/>
            <person name="Merkel B.J."/>
            <person name="Hornburger P."/>
            <person name="Mueller R.-W."/>
            <person name="Bruemmer F."/>
            <person name="Labrenz M."/>
            <person name="Spormann A.M."/>
            <person name="Op Den Camp H."/>
            <person name="Overmann J."/>
            <person name="Amann R."/>
            <person name="Jetten M.S.M."/>
            <person name="Mascher T."/>
            <person name="Medema M.H."/>
            <person name="Devos D.P."/>
            <person name="Kaster A.-K."/>
            <person name="Ovreas L."/>
            <person name="Rohde M."/>
            <person name="Galperin M.Y."/>
            <person name="Jogler C."/>
        </authorList>
    </citation>
    <scope>NUCLEOTIDE SEQUENCE [LARGE SCALE GENOMIC DNA]</scope>
    <source>
        <strain evidence="1 2">Pla52n</strain>
    </source>
</reference>
<evidence type="ECO:0008006" key="3">
    <source>
        <dbReference type="Google" id="ProtNLM"/>
    </source>
</evidence>
<sequence>MNEPVFPSAGEIADALRDRYKGSLNPTVLVDSENGIGHSFGNTMGVVQFLDFPIPAWDLAPRCETAYWWPEAAAALSDHTCHLIVQLIQDLDDRIPKVLLLTRYLAEIVKRTTSVGVYWGEGLLRSAESFLDLESTVAPTTLAPELWVDFQIHPNDAGVEQFYTYGMNILGRLEIEVDRFSLPREAMLTYARGLAKKVLEQDLVLAYDSWIDGPDGKPIRVTHGDTFLPCDGRVCKLQME</sequence>
<proteinExistence type="predicted"/>
<evidence type="ECO:0000313" key="2">
    <source>
        <dbReference type="Proteomes" id="UP000320176"/>
    </source>
</evidence>
<dbReference type="EMBL" id="SJPN01000020">
    <property type="protein sequence ID" value="TWT89590.1"/>
    <property type="molecule type" value="Genomic_DNA"/>
</dbReference>
<keyword evidence="2" id="KW-1185">Reference proteome</keyword>
<organism evidence="1 2">
    <name type="scientific">Stieleria varia</name>
    <dbReference type="NCBI Taxonomy" id="2528005"/>
    <lineage>
        <taxon>Bacteria</taxon>
        <taxon>Pseudomonadati</taxon>
        <taxon>Planctomycetota</taxon>
        <taxon>Planctomycetia</taxon>
        <taxon>Pirellulales</taxon>
        <taxon>Pirellulaceae</taxon>
        <taxon>Stieleria</taxon>
    </lineage>
</organism>
<name>A0A5C5ZQP7_9BACT</name>
<dbReference type="OrthoDB" id="4404312at2"/>
<accession>A0A5C5ZQP7</accession>